<protein>
    <submittedName>
        <fullName evidence="1">Uncharacterized protein</fullName>
    </submittedName>
</protein>
<evidence type="ECO:0000313" key="2">
    <source>
        <dbReference type="Proteomes" id="UP001163321"/>
    </source>
</evidence>
<accession>A0ACC0WKU1</accession>
<reference evidence="1 2" key="1">
    <citation type="journal article" date="2022" name="bioRxiv">
        <title>The genome of the oomycete Peronosclerospora sorghi, a cosmopolitan pathogen of maize and sorghum, is inflated with dispersed pseudogenes.</title>
        <authorList>
            <person name="Fletcher K."/>
            <person name="Martin F."/>
            <person name="Isakeit T."/>
            <person name="Cavanaugh K."/>
            <person name="Magill C."/>
            <person name="Michelmore R."/>
        </authorList>
    </citation>
    <scope>NUCLEOTIDE SEQUENCE [LARGE SCALE GENOMIC DNA]</scope>
    <source>
        <strain evidence="1">P6</strain>
    </source>
</reference>
<gene>
    <name evidence="1" type="ORF">PsorP6_011395</name>
</gene>
<dbReference type="EMBL" id="CM047591">
    <property type="protein sequence ID" value="KAI9919002.1"/>
    <property type="molecule type" value="Genomic_DNA"/>
</dbReference>
<dbReference type="Proteomes" id="UP001163321">
    <property type="component" value="Chromosome 12"/>
</dbReference>
<evidence type="ECO:0000313" key="1">
    <source>
        <dbReference type="EMBL" id="KAI9919002.1"/>
    </source>
</evidence>
<organism evidence="1 2">
    <name type="scientific">Peronosclerospora sorghi</name>
    <dbReference type="NCBI Taxonomy" id="230839"/>
    <lineage>
        <taxon>Eukaryota</taxon>
        <taxon>Sar</taxon>
        <taxon>Stramenopiles</taxon>
        <taxon>Oomycota</taxon>
        <taxon>Peronosporomycetes</taxon>
        <taxon>Peronosporales</taxon>
        <taxon>Peronosporaceae</taxon>
        <taxon>Peronosclerospora</taxon>
    </lineage>
</organism>
<sequence>MLSLGLAVKIWIIRARTVGKELNGLFVGLAFLFMTTVTMALLLLSRARDGVRLETKFVNPELNLVIEIRSIGRMYSVSVDTVFSSTLFVRTHVPCCQSERPIFPHRCFAPGAISTYPSATRLSLMPSVMVDPKFAAEDSPNTIIAPVEATEAAGRAAPAVPMAVAAAPSTDTTTPAILSAASSGPILHVHVSSVLLTIERLSKEAVHEDAKWREIVSLSSASLQSVRGEARTRISPAHYARTVYPVVGSVCPVTSMSVATTWEFHLLLSLHSLHSTESSHDKNKLVVQEPSSRNEDNRASIRCHMLLFLNTNKRLKLLLGYKPLRYSAQSSSSV</sequence>
<keyword evidence="2" id="KW-1185">Reference proteome</keyword>
<comment type="caution">
    <text evidence="1">The sequence shown here is derived from an EMBL/GenBank/DDBJ whole genome shotgun (WGS) entry which is preliminary data.</text>
</comment>
<proteinExistence type="predicted"/>
<name>A0ACC0WKU1_9STRA</name>